<evidence type="ECO:0000256" key="2">
    <source>
        <dbReference type="ARBA" id="ARBA00007072"/>
    </source>
</evidence>
<dbReference type="GO" id="GO:0005829">
    <property type="term" value="C:cytosol"/>
    <property type="evidence" value="ECO:0007669"/>
    <property type="project" value="TreeGrafter"/>
</dbReference>
<evidence type="ECO:0000256" key="4">
    <source>
        <dbReference type="ARBA" id="ARBA00012601"/>
    </source>
</evidence>
<protein>
    <recommendedName>
        <fullName evidence="4">cellulase</fullName>
        <ecNumber evidence="4">3.2.1.4</ecNumber>
    </recommendedName>
</protein>
<keyword evidence="6" id="KW-0119">Carbohydrate metabolism</keyword>
<evidence type="ECO:0000313" key="9">
    <source>
        <dbReference type="EMBL" id="KAJ0973455.1"/>
    </source>
</evidence>
<organism evidence="9 10">
    <name type="scientific">Dioscorea zingiberensis</name>
    <dbReference type="NCBI Taxonomy" id="325984"/>
    <lineage>
        <taxon>Eukaryota</taxon>
        <taxon>Viridiplantae</taxon>
        <taxon>Streptophyta</taxon>
        <taxon>Embryophyta</taxon>
        <taxon>Tracheophyta</taxon>
        <taxon>Spermatophyta</taxon>
        <taxon>Magnoliopsida</taxon>
        <taxon>Liliopsida</taxon>
        <taxon>Dioscoreales</taxon>
        <taxon>Dioscoreaceae</taxon>
        <taxon>Dioscorea</taxon>
    </lineage>
</organism>
<dbReference type="GO" id="GO:0009090">
    <property type="term" value="P:homoserine biosynthetic process"/>
    <property type="evidence" value="ECO:0007669"/>
    <property type="project" value="TreeGrafter"/>
</dbReference>
<keyword evidence="7" id="KW-0624">Polysaccharide degradation</keyword>
<dbReference type="GO" id="GO:0009570">
    <property type="term" value="C:chloroplast stroma"/>
    <property type="evidence" value="ECO:0007669"/>
    <property type="project" value="TreeGrafter"/>
</dbReference>
<dbReference type="EC" id="3.2.1.4" evidence="4"/>
<dbReference type="GO" id="GO:0009089">
    <property type="term" value="P:lysine biosynthetic process via diaminopimelate"/>
    <property type="evidence" value="ECO:0007669"/>
    <property type="project" value="TreeGrafter"/>
</dbReference>
<comment type="similarity">
    <text evidence="3">Belongs to the aspartokinase family.</text>
</comment>
<accession>A0A9D5HEK5</accession>
<dbReference type="PANTHER" id="PTHR21499:SF59">
    <property type="entry name" value="ASPARTOKINASE"/>
    <property type="match status" value="1"/>
</dbReference>
<dbReference type="Gene3D" id="1.50.10.10">
    <property type="match status" value="1"/>
</dbReference>
<dbReference type="SUPFAM" id="SSF48208">
    <property type="entry name" value="Six-hairpin glycosidases"/>
    <property type="match status" value="1"/>
</dbReference>
<comment type="caution">
    <text evidence="9">The sequence shown here is derived from an EMBL/GenBank/DDBJ whole genome shotgun (WGS) entry which is preliminary data.</text>
</comment>
<reference evidence="9" key="2">
    <citation type="journal article" date="2022" name="Hortic Res">
        <title>The genome of Dioscorea zingiberensis sheds light on the biosynthesis, origin and evolution of the medicinally important diosgenin saponins.</title>
        <authorList>
            <person name="Li Y."/>
            <person name="Tan C."/>
            <person name="Li Z."/>
            <person name="Guo J."/>
            <person name="Li S."/>
            <person name="Chen X."/>
            <person name="Wang C."/>
            <person name="Dai X."/>
            <person name="Yang H."/>
            <person name="Song W."/>
            <person name="Hou L."/>
            <person name="Xu J."/>
            <person name="Tong Z."/>
            <person name="Xu A."/>
            <person name="Yuan X."/>
            <person name="Wang W."/>
            <person name="Yang Q."/>
            <person name="Chen L."/>
            <person name="Sun Z."/>
            <person name="Wang K."/>
            <person name="Pan B."/>
            <person name="Chen J."/>
            <person name="Bao Y."/>
            <person name="Liu F."/>
            <person name="Qi X."/>
            <person name="Gang D.R."/>
            <person name="Wen J."/>
            <person name="Li J."/>
        </authorList>
    </citation>
    <scope>NUCLEOTIDE SEQUENCE</scope>
    <source>
        <strain evidence="9">Dzin_1.0</strain>
    </source>
</reference>
<dbReference type="AlphaFoldDB" id="A0A9D5HEK5"/>
<dbReference type="Pfam" id="PF00759">
    <property type="entry name" value="Glyco_hydro_9"/>
    <property type="match status" value="1"/>
</dbReference>
<evidence type="ECO:0000256" key="1">
    <source>
        <dbReference type="ARBA" id="ARBA00000966"/>
    </source>
</evidence>
<evidence type="ECO:0000256" key="3">
    <source>
        <dbReference type="ARBA" id="ARBA00010122"/>
    </source>
</evidence>
<dbReference type="InterPro" id="IPR008928">
    <property type="entry name" value="6-hairpin_glycosidase_sf"/>
</dbReference>
<dbReference type="GO" id="GO:0008810">
    <property type="term" value="F:cellulase activity"/>
    <property type="evidence" value="ECO:0007669"/>
    <property type="project" value="UniProtKB-EC"/>
</dbReference>
<dbReference type="InterPro" id="IPR012341">
    <property type="entry name" value="6hp_glycosidase-like_sf"/>
</dbReference>
<evidence type="ECO:0000256" key="7">
    <source>
        <dbReference type="ARBA" id="ARBA00023326"/>
    </source>
</evidence>
<evidence type="ECO:0000256" key="6">
    <source>
        <dbReference type="ARBA" id="ARBA00023277"/>
    </source>
</evidence>
<dbReference type="Gene3D" id="1.20.120.1320">
    <property type="entry name" value="Aspartokinase, catalytic domain"/>
    <property type="match status" value="1"/>
</dbReference>
<dbReference type="PANTHER" id="PTHR21499">
    <property type="entry name" value="ASPARTATE KINASE"/>
    <property type="match status" value="1"/>
</dbReference>
<evidence type="ECO:0000313" key="10">
    <source>
        <dbReference type="Proteomes" id="UP001085076"/>
    </source>
</evidence>
<comment type="similarity">
    <text evidence="2">Belongs to the glycosyl hydrolase 9 (cellulase E) family.</text>
</comment>
<dbReference type="InterPro" id="IPR042199">
    <property type="entry name" value="AsparK_Bifunc_asparK/hSer_DH"/>
</dbReference>
<dbReference type="GO" id="GO:0004072">
    <property type="term" value="F:aspartate kinase activity"/>
    <property type="evidence" value="ECO:0007669"/>
    <property type="project" value="TreeGrafter"/>
</dbReference>
<name>A0A9D5HEK5_9LILI</name>
<evidence type="ECO:0000259" key="8">
    <source>
        <dbReference type="Pfam" id="PF00759"/>
    </source>
</evidence>
<proteinExistence type="inferred from homology"/>
<dbReference type="InterPro" id="IPR001701">
    <property type="entry name" value="Glyco_hydro_9"/>
</dbReference>
<evidence type="ECO:0000256" key="5">
    <source>
        <dbReference type="ARBA" id="ARBA00023001"/>
    </source>
</evidence>
<dbReference type="SUPFAM" id="SSF53633">
    <property type="entry name" value="Carbamate kinase-like"/>
    <property type="match status" value="1"/>
</dbReference>
<comment type="catalytic activity">
    <reaction evidence="1">
        <text>Endohydrolysis of (1-&gt;4)-beta-D-glucosidic linkages in cellulose, lichenin and cereal beta-D-glucans.</text>
        <dbReference type="EC" id="3.2.1.4"/>
    </reaction>
</comment>
<gene>
    <name evidence="9" type="ORF">J5N97_021414</name>
</gene>
<dbReference type="EMBL" id="JAGGNH010000005">
    <property type="protein sequence ID" value="KAJ0973455.1"/>
    <property type="molecule type" value="Genomic_DNA"/>
</dbReference>
<dbReference type="Proteomes" id="UP001085076">
    <property type="component" value="Miscellaneous, Linkage group lg05"/>
</dbReference>
<dbReference type="GO" id="GO:0030245">
    <property type="term" value="P:cellulose catabolic process"/>
    <property type="evidence" value="ECO:0007669"/>
    <property type="project" value="UniProtKB-KW"/>
</dbReference>
<keyword evidence="5" id="KW-0136">Cellulose degradation</keyword>
<keyword evidence="10" id="KW-1185">Reference proteome</keyword>
<feature type="domain" description="Glycoside hydrolase family 9" evidence="8">
    <location>
        <begin position="233"/>
        <end position="287"/>
    </location>
</feature>
<reference evidence="9" key="1">
    <citation type="submission" date="2021-03" db="EMBL/GenBank/DDBJ databases">
        <authorList>
            <person name="Li Z."/>
            <person name="Yang C."/>
        </authorList>
    </citation>
    <scope>NUCLEOTIDE SEQUENCE</scope>
    <source>
        <strain evidence="9">Dzin_1.0</strain>
        <tissue evidence="9">Leaf</tissue>
    </source>
</reference>
<dbReference type="InterPro" id="IPR036393">
    <property type="entry name" value="AceGlu_kinase-like_sf"/>
</dbReference>
<sequence length="344" mass="38944">MIGGYDRISGDNMEKSEVVFELSDQMPVEKKFTHILEACSLKMVLETLVSSDKFISATDTNLQNLQQELSSPKLWVIVVLGNQGAIDWIQKKIAERDNAIGYIVHSHWRHREGRTVYDGGGFKGSVLVLDELGIDSSIISIMLDDLEQLLKGITIMTVLTLRTTDYLVSFGECMSTTIFAAYMYKLGSNSRQYNALAIGFITQNDFTNAKILEALYPTVPMKLHSARFHNPELQHFYNSTGYAEELLCAAGWFFHATGDQSYLSYVTVEHGNSLADWGRPIWFRWDNILLEDDVGKNRALISFPKLQELNHVILVSFGRYEKGGIVTQVKQPKVLKFKPLRDTL</sequence>